<proteinExistence type="predicted"/>
<dbReference type="Pfam" id="PF13837">
    <property type="entry name" value="Myb_DNA-bind_4"/>
    <property type="match status" value="1"/>
</dbReference>
<feature type="domain" description="Myb/SANT-like DNA-binding" evidence="1">
    <location>
        <begin position="9"/>
        <end position="62"/>
    </location>
</feature>
<evidence type="ECO:0000313" key="3">
    <source>
        <dbReference type="Proteomes" id="UP000031443"/>
    </source>
</evidence>
<dbReference type="Proteomes" id="UP000031443">
    <property type="component" value="Unassembled WGS sequence"/>
</dbReference>
<gene>
    <name evidence="2" type="ORF">UY3_15607</name>
</gene>
<reference evidence="3" key="1">
    <citation type="journal article" date="2013" name="Nat. Genet.">
        <title>The draft genomes of soft-shell turtle and green sea turtle yield insights into the development and evolution of the turtle-specific body plan.</title>
        <authorList>
            <person name="Wang Z."/>
            <person name="Pascual-Anaya J."/>
            <person name="Zadissa A."/>
            <person name="Li W."/>
            <person name="Niimura Y."/>
            <person name="Huang Z."/>
            <person name="Li C."/>
            <person name="White S."/>
            <person name="Xiong Z."/>
            <person name="Fang D."/>
            <person name="Wang B."/>
            <person name="Ming Y."/>
            <person name="Chen Y."/>
            <person name="Zheng Y."/>
            <person name="Kuraku S."/>
            <person name="Pignatelli M."/>
            <person name="Herrero J."/>
            <person name="Beal K."/>
            <person name="Nozawa M."/>
            <person name="Li Q."/>
            <person name="Wang J."/>
            <person name="Zhang H."/>
            <person name="Yu L."/>
            <person name="Shigenobu S."/>
            <person name="Wang J."/>
            <person name="Liu J."/>
            <person name="Flicek P."/>
            <person name="Searle S."/>
            <person name="Wang J."/>
            <person name="Kuratani S."/>
            <person name="Yin Y."/>
            <person name="Aken B."/>
            <person name="Zhang G."/>
            <person name="Irie N."/>
        </authorList>
    </citation>
    <scope>NUCLEOTIDE SEQUENCE [LARGE SCALE GENOMIC DNA]</scope>
</reference>
<evidence type="ECO:0000313" key="2">
    <source>
        <dbReference type="EMBL" id="EMP27299.1"/>
    </source>
</evidence>
<accession>M7ARN7</accession>
<dbReference type="EMBL" id="KB571335">
    <property type="protein sequence ID" value="EMP27299.1"/>
    <property type="molecule type" value="Genomic_DNA"/>
</dbReference>
<dbReference type="PANTHER" id="PTHR47595">
    <property type="entry name" value="HEAT SHOCK 70 KDA PROTEIN 14"/>
    <property type="match status" value="1"/>
</dbReference>
<keyword evidence="3" id="KW-1185">Reference proteome</keyword>
<name>M7ARN7_CHEMY</name>
<evidence type="ECO:0000259" key="1">
    <source>
        <dbReference type="Pfam" id="PF13837"/>
    </source>
</evidence>
<organism evidence="2 3">
    <name type="scientific">Chelonia mydas</name>
    <name type="common">Green sea-turtle</name>
    <name type="synonym">Chelonia agassizi</name>
    <dbReference type="NCBI Taxonomy" id="8469"/>
    <lineage>
        <taxon>Eukaryota</taxon>
        <taxon>Metazoa</taxon>
        <taxon>Chordata</taxon>
        <taxon>Craniata</taxon>
        <taxon>Vertebrata</taxon>
        <taxon>Euteleostomi</taxon>
        <taxon>Archelosauria</taxon>
        <taxon>Testudinata</taxon>
        <taxon>Testudines</taxon>
        <taxon>Cryptodira</taxon>
        <taxon>Durocryptodira</taxon>
        <taxon>Americhelydia</taxon>
        <taxon>Chelonioidea</taxon>
        <taxon>Cheloniidae</taxon>
        <taxon>Chelonia</taxon>
    </lineage>
</organism>
<dbReference type="InterPro" id="IPR044822">
    <property type="entry name" value="Myb_DNA-bind_4"/>
</dbReference>
<sequence>MHPFNSNGQISHGLLEKGYKQDTQQCHAKMKELRQVYKMAKKANCRFCAALETCYFYKRQDAILHSDPTSTPKSLVDTSVWLEAVGSGLNPDNKVLDDVELENNVEHTAG</sequence>
<dbReference type="PANTHER" id="PTHR47595:SF1">
    <property type="entry name" value="MYB_SANT-LIKE DNA-BINDING DOMAIN-CONTAINING PROTEIN"/>
    <property type="match status" value="1"/>
</dbReference>
<dbReference type="AlphaFoldDB" id="M7ARN7"/>
<dbReference type="Gene3D" id="1.10.10.60">
    <property type="entry name" value="Homeodomain-like"/>
    <property type="match status" value="1"/>
</dbReference>
<protein>
    <recommendedName>
        <fullName evidence="1">Myb/SANT-like DNA-binding domain-containing protein</fullName>
    </recommendedName>
</protein>